<protein>
    <submittedName>
        <fullName evidence="2">RxLR effector protein</fullName>
    </submittedName>
</protein>
<name>A0ABR2VIK6_9PEZI</name>
<keyword evidence="1" id="KW-0732">Signal</keyword>
<accession>A0ABR2VIK6</accession>
<proteinExistence type="predicted"/>
<keyword evidence="3" id="KW-1185">Reference proteome</keyword>
<evidence type="ECO:0000313" key="2">
    <source>
        <dbReference type="EMBL" id="KAK9426448.1"/>
    </source>
</evidence>
<reference evidence="2 3" key="1">
    <citation type="journal article" date="2024" name="J. Plant Pathol.">
        <title>Sequence and assembly of the genome of Seiridium unicorne, isolate CBS 538.82, causal agent of cypress canker disease.</title>
        <authorList>
            <person name="Scali E."/>
            <person name="Rocca G.D."/>
            <person name="Danti R."/>
            <person name="Garbelotto M."/>
            <person name="Barberini S."/>
            <person name="Baroncelli R."/>
            <person name="Emiliani G."/>
        </authorList>
    </citation>
    <scope>NUCLEOTIDE SEQUENCE [LARGE SCALE GENOMIC DNA]</scope>
    <source>
        <strain evidence="2 3">BM-138-508</strain>
    </source>
</reference>
<comment type="caution">
    <text evidence="2">The sequence shown here is derived from an EMBL/GenBank/DDBJ whole genome shotgun (WGS) entry which is preliminary data.</text>
</comment>
<evidence type="ECO:0000256" key="1">
    <source>
        <dbReference type="SAM" id="SignalP"/>
    </source>
</evidence>
<feature type="chain" id="PRO_5046617164" evidence="1">
    <location>
        <begin position="20"/>
        <end position="80"/>
    </location>
</feature>
<dbReference type="Proteomes" id="UP001408356">
    <property type="component" value="Unassembled WGS sequence"/>
</dbReference>
<dbReference type="EMBL" id="JARVKF010000002">
    <property type="protein sequence ID" value="KAK9426448.1"/>
    <property type="molecule type" value="Genomic_DNA"/>
</dbReference>
<sequence>MKATIATVSLALLVIGASAVPVTVEAKRAENLPDKLLIGSGYKRDNSVNADEYDLRSAWSKRDNSVNADEYDLRSAWSKA</sequence>
<gene>
    <name evidence="2" type="ORF">SUNI508_02889</name>
</gene>
<evidence type="ECO:0000313" key="3">
    <source>
        <dbReference type="Proteomes" id="UP001408356"/>
    </source>
</evidence>
<feature type="signal peptide" evidence="1">
    <location>
        <begin position="1"/>
        <end position="19"/>
    </location>
</feature>
<organism evidence="2 3">
    <name type="scientific">Seiridium unicorne</name>
    <dbReference type="NCBI Taxonomy" id="138068"/>
    <lineage>
        <taxon>Eukaryota</taxon>
        <taxon>Fungi</taxon>
        <taxon>Dikarya</taxon>
        <taxon>Ascomycota</taxon>
        <taxon>Pezizomycotina</taxon>
        <taxon>Sordariomycetes</taxon>
        <taxon>Xylariomycetidae</taxon>
        <taxon>Amphisphaeriales</taxon>
        <taxon>Sporocadaceae</taxon>
        <taxon>Seiridium</taxon>
    </lineage>
</organism>